<dbReference type="HOGENOM" id="CLU_060016_0_0_6"/>
<dbReference type="InterPro" id="IPR037185">
    <property type="entry name" value="EmrE-like"/>
</dbReference>
<dbReference type="AlphaFoldDB" id="A1SY84"/>
<dbReference type="SUPFAM" id="SSF103481">
    <property type="entry name" value="Multidrug resistance efflux transporter EmrE"/>
    <property type="match status" value="2"/>
</dbReference>
<keyword evidence="4" id="KW-1185">Reference proteome</keyword>
<evidence type="ECO:0000313" key="4">
    <source>
        <dbReference type="Proteomes" id="UP000000639"/>
    </source>
</evidence>
<dbReference type="Proteomes" id="UP000000639">
    <property type="component" value="Chromosome"/>
</dbReference>
<reference evidence="3 4" key="1">
    <citation type="submission" date="2007-01" db="EMBL/GenBank/DDBJ databases">
        <title>Complete sequence of Psychromonas ingrahamii 37.</title>
        <authorList>
            <consortium name="US DOE Joint Genome Institute"/>
            <person name="Copeland A."/>
            <person name="Lucas S."/>
            <person name="Lapidus A."/>
            <person name="Barry K."/>
            <person name="Detter J.C."/>
            <person name="Glavina del Rio T."/>
            <person name="Hammon N."/>
            <person name="Israni S."/>
            <person name="Dalin E."/>
            <person name="Tice H."/>
            <person name="Pitluck S."/>
            <person name="Thompson L.S."/>
            <person name="Brettin T."/>
            <person name="Bruce D."/>
            <person name="Han C."/>
            <person name="Tapia R."/>
            <person name="Schmutz J."/>
            <person name="Larimer F."/>
            <person name="Land M."/>
            <person name="Hauser L."/>
            <person name="Kyrpides N."/>
            <person name="Ivanova N."/>
            <person name="Staley J."/>
            <person name="Richardson P."/>
        </authorList>
    </citation>
    <scope>NUCLEOTIDE SEQUENCE [LARGE SCALE GENOMIC DNA]</scope>
    <source>
        <strain evidence="3 4">37</strain>
    </source>
</reference>
<keyword evidence="1" id="KW-0812">Transmembrane</keyword>
<feature type="transmembrane region" description="Helical" evidence="1">
    <location>
        <begin position="241"/>
        <end position="259"/>
    </location>
</feature>
<name>A1SY84_PSYIN</name>
<feature type="transmembrane region" description="Helical" evidence="1">
    <location>
        <begin position="66"/>
        <end position="87"/>
    </location>
</feature>
<keyword evidence="1" id="KW-1133">Transmembrane helix</keyword>
<evidence type="ECO:0000259" key="2">
    <source>
        <dbReference type="Pfam" id="PF00892"/>
    </source>
</evidence>
<evidence type="ECO:0000256" key="1">
    <source>
        <dbReference type="SAM" id="Phobius"/>
    </source>
</evidence>
<organism evidence="3 4">
    <name type="scientific">Psychromonas ingrahamii (strain DSM 17664 / CCUG 51855 / 37)</name>
    <dbReference type="NCBI Taxonomy" id="357804"/>
    <lineage>
        <taxon>Bacteria</taxon>
        <taxon>Pseudomonadati</taxon>
        <taxon>Pseudomonadota</taxon>
        <taxon>Gammaproteobacteria</taxon>
        <taxon>Alteromonadales</taxon>
        <taxon>Psychromonadaceae</taxon>
        <taxon>Psychromonas</taxon>
    </lineage>
</organism>
<dbReference type="InterPro" id="IPR000620">
    <property type="entry name" value="EamA_dom"/>
</dbReference>
<dbReference type="EMBL" id="CP000510">
    <property type="protein sequence ID" value="ABM04449.1"/>
    <property type="molecule type" value="Genomic_DNA"/>
</dbReference>
<dbReference type="OrthoDB" id="9783707at2"/>
<gene>
    <name evidence="3" type="ordered locus">Ping_2742</name>
</gene>
<dbReference type="Pfam" id="PF00892">
    <property type="entry name" value="EamA"/>
    <property type="match status" value="1"/>
</dbReference>
<feature type="domain" description="EamA" evidence="2">
    <location>
        <begin position="198"/>
        <end position="307"/>
    </location>
</feature>
<proteinExistence type="predicted"/>
<feature type="transmembrane region" description="Helical" evidence="1">
    <location>
        <begin position="290"/>
        <end position="307"/>
    </location>
</feature>
<feature type="transmembrane region" description="Helical" evidence="1">
    <location>
        <begin position="199"/>
        <end position="221"/>
    </location>
</feature>
<dbReference type="RefSeq" id="WP_011771004.1">
    <property type="nucleotide sequence ID" value="NC_008709.1"/>
</dbReference>
<keyword evidence="1" id="KW-0472">Membrane</keyword>
<dbReference type="GO" id="GO:0016020">
    <property type="term" value="C:membrane"/>
    <property type="evidence" value="ECO:0007669"/>
    <property type="project" value="InterPro"/>
</dbReference>
<feature type="transmembrane region" description="Helical" evidence="1">
    <location>
        <begin position="34"/>
        <end position="54"/>
    </location>
</feature>
<feature type="transmembrane region" description="Helical" evidence="1">
    <location>
        <begin position="150"/>
        <end position="170"/>
    </location>
</feature>
<feature type="transmembrane region" description="Helical" evidence="1">
    <location>
        <begin position="265"/>
        <end position="285"/>
    </location>
</feature>
<accession>A1SY84</accession>
<dbReference type="KEGG" id="pin:Ping_2742"/>
<evidence type="ECO:0000313" key="3">
    <source>
        <dbReference type="EMBL" id="ABM04449.1"/>
    </source>
</evidence>
<feature type="transmembrane region" description="Helical" evidence="1">
    <location>
        <begin position="6"/>
        <end position="22"/>
    </location>
</feature>
<dbReference type="Gene3D" id="1.10.3730.20">
    <property type="match status" value="1"/>
</dbReference>
<protein>
    <recommendedName>
        <fullName evidence="2">EamA domain-containing protein</fullName>
    </recommendedName>
</protein>
<feature type="transmembrane region" description="Helical" evidence="1">
    <location>
        <begin position="120"/>
        <end position="138"/>
    </location>
</feature>
<feature type="transmembrane region" description="Helical" evidence="1">
    <location>
        <begin position="94"/>
        <end position="114"/>
    </location>
</feature>
<dbReference type="STRING" id="357804.Ping_2742"/>
<dbReference type="eggNOG" id="COG0697">
    <property type="taxonomic scope" value="Bacteria"/>
</dbReference>
<sequence>MPVAAIILVVLSALLHASWNIIGKSNKGSVQAFFFMSAFCSALLLSPYLLWFYFQAGDAVFSAEFWGLLLIGGLFQIIYLLALGFAYQKAEVGLVYPMARALPVLLVGSLSFWMGQVLSPLQWLGFALITLGCLFVPLQRFRELSFNRYLNTGILWAAVAALGTTGYSIIDKMALSILSEQLNKIDNDQLTPPILSDQLISIFYLGAQFWATALPLAIYFILRGQYQEFTEAWRIKKQACIAGLMMGITYALVLNAMLLTDNVSLVVALRQISIVFGLLMGSYWLKEKLYFTRIIGCGFIFCGLLVVI</sequence>